<evidence type="ECO:0000313" key="2">
    <source>
        <dbReference type="EMBL" id="KAJ7632143.1"/>
    </source>
</evidence>
<evidence type="ECO:0000259" key="1">
    <source>
        <dbReference type="Pfam" id="PF00724"/>
    </source>
</evidence>
<dbReference type="Gene3D" id="3.20.20.70">
    <property type="entry name" value="Aldolase class I"/>
    <property type="match status" value="1"/>
</dbReference>
<proteinExistence type="predicted"/>
<dbReference type="Pfam" id="PF00724">
    <property type="entry name" value="Oxidored_FMN"/>
    <property type="match status" value="1"/>
</dbReference>
<dbReference type="AlphaFoldDB" id="A0AAD7BVK0"/>
<dbReference type="InterPro" id="IPR001155">
    <property type="entry name" value="OxRdtase_FMN_N"/>
</dbReference>
<evidence type="ECO:0000313" key="3">
    <source>
        <dbReference type="Proteomes" id="UP001221142"/>
    </source>
</evidence>
<organism evidence="2 3">
    <name type="scientific">Roridomyces roridus</name>
    <dbReference type="NCBI Taxonomy" id="1738132"/>
    <lineage>
        <taxon>Eukaryota</taxon>
        <taxon>Fungi</taxon>
        <taxon>Dikarya</taxon>
        <taxon>Basidiomycota</taxon>
        <taxon>Agaricomycotina</taxon>
        <taxon>Agaricomycetes</taxon>
        <taxon>Agaricomycetidae</taxon>
        <taxon>Agaricales</taxon>
        <taxon>Marasmiineae</taxon>
        <taxon>Mycenaceae</taxon>
        <taxon>Roridomyces</taxon>
    </lineage>
</organism>
<dbReference type="Proteomes" id="UP001221142">
    <property type="component" value="Unassembled WGS sequence"/>
</dbReference>
<comment type="caution">
    <text evidence="2">The sequence shown here is derived from an EMBL/GenBank/DDBJ whole genome shotgun (WGS) entry which is preliminary data.</text>
</comment>
<protein>
    <submittedName>
        <fullName evidence="2">Flavoprotein NADH-dependent oxidoreductase</fullName>
    </submittedName>
</protein>
<keyword evidence="3" id="KW-1185">Reference proteome</keyword>
<feature type="domain" description="NADH:flavin oxidoreductase/NADH oxidase N-terminal" evidence="1">
    <location>
        <begin position="2"/>
        <end position="345"/>
    </location>
</feature>
<dbReference type="PANTHER" id="PTHR22893:SF91">
    <property type="entry name" value="NADPH DEHYDROGENASE 2-RELATED"/>
    <property type="match status" value="1"/>
</dbReference>
<dbReference type="CDD" id="cd02933">
    <property type="entry name" value="OYE_like_FMN"/>
    <property type="match status" value="1"/>
</dbReference>
<dbReference type="InterPro" id="IPR013785">
    <property type="entry name" value="Aldolase_TIM"/>
</dbReference>
<reference evidence="2" key="1">
    <citation type="submission" date="2023-03" db="EMBL/GenBank/DDBJ databases">
        <title>Massive genome expansion in bonnet fungi (Mycena s.s.) driven by repeated elements and novel gene families across ecological guilds.</title>
        <authorList>
            <consortium name="Lawrence Berkeley National Laboratory"/>
            <person name="Harder C.B."/>
            <person name="Miyauchi S."/>
            <person name="Viragh M."/>
            <person name="Kuo A."/>
            <person name="Thoen E."/>
            <person name="Andreopoulos B."/>
            <person name="Lu D."/>
            <person name="Skrede I."/>
            <person name="Drula E."/>
            <person name="Henrissat B."/>
            <person name="Morin E."/>
            <person name="Kohler A."/>
            <person name="Barry K."/>
            <person name="LaButti K."/>
            <person name="Morin E."/>
            <person name="Salamov A."/>
            <person name="Lipzen A."/>
            <person name="Mereny Z."/>
            <person name="Hegedus B."/>
            <person name="Baldrian P."/>
            <person name="Stursova M."/>
            <person name="Weitz H."/>
            <person name="Taylor A."/>
            <person name="Grigoriev I.V."/>
            <person name="Nagy L.G."/>
            <person name="Martin F."/>
            <person name="Kauserud H."/>
        </authorList>
    </citation>
    <scope>NUCLEOTIDE SEQUENCE</scope>
    <source>
        <strain evidence="2">9284</strain>
    </source>
</reference>
<gene>
    <name evidence="2" type="ORF">FB45DRAFT_911636</name>
</gene>
<dbReference type="GO" id="GO:0010181">
    <property type="term" value="F:FMN binding"/>
    <property type="evidence" value="ECO:0007669"/>
    <property type="project" value="InterPro"/>
</dbReference>
<sequence length="373" mass="40390">MSLFTSFELGSTTVSNRIGMSALTRNRSTATVPNAIMLEYYLQRANGGAGLIVTEGTLITRQGTEWPQAPGIWNEEQIAGWKKITDAVHEAGSKMYCQLWHLGRVSHPDAPEQKAAGVPVYAPSAISARGGKFRFLEGHPGYVTPTELPDPAVIIAQFKQAAINAKEAGFDGVELHGANGYLVAQFLDSTCNQRTDQWGGSPENRARFALESLKVLIEVFGRDVSIKINPAGGYNDMGMPLQETIDTFGYLLREVDKMGLSYVTLVRHSDALDPEYEGKKRATPHDVVATFAPILANTPVFVNCGVTPEEAETLVSSNTAAGVFFGFNWATHPDVANRIKAGKPLDNVPNIPHLYGAEGVDPALGYTDYKAFA</sequence>
<dbReference type="PANTHER" id="PTHR22893">
    <property type="entry name" value="NADH OXIDOREDUCTASE-RELATED"/>
    <property type="match status" value="1"/>
</dbReference>
<dbReference type="EMBL" id="JARKIF010000008">
    <property type="protein sequence ID" value="KAJ7632143.1"/>
    <property type="molecule type" value="Genomic_DNA"/>
</dbReference>
<dbReference type="SUPFAM" id="SSF51395">
    <property type="entry name" value="FMN-linked oxidoreductases"/>
    <property type="match status" value="1"/>
</dbReference>
<accession>A0AAD7BVK0</accession>
<name>A0AAD7BVK0_9AGAR</name>
<dbReference type="InterPro" id="IPR045247">
    <property type="entry name" value="Oye-like"/>
</dbReference>
<dbReference type="GO" id="GO:0016491">
    <property type="term" value="F:oxidoreductase activity"/>
    <property type="evidence" value="ECO:0007669"/>
    <property type="project" value="InterPro"/>
</dbReference>